<dbReference type="EMBL" id="CP000393">
    <property type="protein sequence ID" value="ABG53873.1"/>
    <property type="molecule type" value="Genomic_DNA"/>
</dbReference>
<dbReference type="InterPro" id="IPR024983">
    <property type="entry name" value="CHAT_dom"/>
</dbReference>
<dbReference type="OrthoDB" id="433986at2"/>
<gene>
    <name evidence="2" type="ordered locus">Tery_4959</name>
</gene>
<evidence type="ECO:0000313" key="2">
    <source>
        <dbReference type="EMBL" id="ABG53873.1"/>
    </source>
</evidence>
<reference evidence="2" key="1">
    <citation type="submission" date="2006-06" db="EMBL/GenBank/DDBJ databases">
        <title>Complete sequence of Trichodesmium erythraeum IMS101.</title>
        <authorList>
            <consortium name="US DOE Joint Genome Institute"/>
            <person name="Copeland A."/>
            <person name="Lucas S."/>
            <person name="Lapidus A."/>
            <person name="Barry K."/>
            <person name="Detter J.C."/>
            <person name="Glavina del Rio T."/>
            <person name="Hammon N."/>
            <person name="Israni S."/>
            <person name="Dalin E."/>
            <person name="Tice H."/>
            <person name="Pitluck S."/>
            <person name="Kiss H."/>
            <person name="Munk A.C."/>
            <person name="Brettin T."/>
            <person name="Bruce D."/>
            <person name="Han C."/>
            <person name="Tapia R."/>
            <person name="Gilna P."/>
            <person name="Schmutz J."/>
            <person name="Larimer F."/>
            <person name="Land M."/>
            <person name="Hauser L."/>
            <person name="Kyrpides N."/>
            <person name="Kim E."/>
            <person name="Richardson P."/>
        </authorList>
    </citation>
    <scope>NUCLEOTIDE SEQUENCE [LARGE SCALE GENOMIC DNA]</scope>
    <source>
        <strain evidence="2">IMS101</strain>
    </source>
</reference>
<dbReference type="eggNOG" id="COG4995">
    <property type="taxonomic scope" value="Bacteria"/>
</dbReference>
<sequence>MDNKRIEAYVNLINQLLNSPSGEVEKILEANQELVDEGLLEIMELYAQQLAENDDENAQNAANFLRHLRSQLVELLEISEYSPSTHYSSAEYFNFLEEVLEATAESKGDSKVVYPFLQQNLDKLDDNFADILRNWATAKFSEAEAGVAEYIAMCVGELSNLIQQFPLGSQANNMEISIAGYEVVLKVFTHKSHRENWATIQNNLGAAYRDRIRGDKAENIEAAIAAYQQALLVRTQTDFPMDWAGTQNNLGIAYRNRIRGDKAENIEAAIAAFQQALLVYTQTDFPINWAMTQNNLGGAYFYRIRGDKAENIEAAIAAYQQALLVYTQTDFPMDWAMTQNNLGAAYRNRIRGDKAENIEAAIAACQQALLVYTQTDFPIDWAMTQNNLGGAYFYRIRGDKAENIEAAIAAYQQALLVFTQTDFPIDWAMTQNNLGAAYSDRIRGEKAENIEAAIAACQQALLVYTQTDFPMDWAMTQNNLGAAYRDRIRGDKAENIEAAIAAFQQALLVYTQTDFPINWAMTQNNLGIAYSDRIRGDKAENIEAAIAAYQQALLVYTQTDFPMDWAMTQNNLGAAYRNRIRGDKAENIEAAIAACQQALLVRTQTDFPMDWANTQNNLGSAYGNRIKGDQAENIEAAIAAFQQALLVRTQTDFPMDWANTQNNLGIAYRDRIRGDKAENIEAAIAAYQQALLVYTQTDFPINWARTQNNLGIAYSDRIRGDKAENIEAAIAAYQQALLVRTQTDFPMEWAMTQNNLGNAYSDRIRGDKAQNIKAAIAAFQQALLVYTQTDFPINWAAAQNNLGLAYSDRIRGDKAENIEAAIAANIEAAIAAYEQALQVRTQTDFPIDWAQTQNNLGIAYSDRIRGDKAENIEAAIAAYQQALLVRTQTDFPMEWAQTQNNLGLAYIYRIRGDKAENIEAAIAAYEQALLVRTLEADPINHLQTTNNLGNLYFDNQNWQLAADNYKKAITAVELSRSWSKDDDRRQEIIEESIGVYRKIVQAYVNSDQIEKALEYVERSRSKRLVDIMASNDRYSQGEMPGEVEERLKEHEAIQQQINQLWEQQQKGSQIESKDLAVATRGRAATEARNKRIGELEAKKQEVYKKIRSFDRVLAEGIQVAPLEFPKIQALIQEPTTAILSFYTITDDTYLFVLRQDGVKVHTYEGLGLKELQNWIWEKWFGSYLSSREEWQQQMPEFLQDVSKKLKLEELCKSYLQDIEELILIPHLSLHFLPWNAMPVAESGEDKYLGDRFRIRTLASCQILDFCTEREEIQGEVKQGIVEDTHNDLPCSSYEAQYIAQMYGVPEHQRLRGEAATIDSYKLLLSQVQRLLSTHHAQSRIDNCMESALVLADGRLTLGQLLSPAFRFPDLDEVFIDCCETNFGRVQISDDVLTLNTGFLCAGARGVISSLWSVDDLGTCLFSIFYHQLRQEGKNRSLALQLGQRQLRELTGKELKKKYKKELESSLDEKLEPAYKQLQEIERRRDGYTKSSVEYQELEEEREKLVAIYERIFYTKNKYLKAACKKEHPFEHPAYWSAFICAGLS</sequence>
<dbReference type="SUPFAM" id="SSF48452">
    <property type="entry name" value="TPR-like"/>
    <property type="match status" value="6"/>
</dbReference>
<evidence type="ECO:0000259" key="1">
    <source>
        <dbReference type="Pfam" id="PF12770"/>
    </source>
</evidence>
<dbReference type="STRING" id="203124.Tery_4959"/>
<accession>Q10V51</accession>
<dbReference type="Pfam" id="PF12770">
    <property type="entry name" value="CHAT"/>
    <property type="match status" value="1"/>
</dbReference>
<dbReference type="Gene3D" id="1.25.40.10">
    <property type="entry name" value="Tetratricopeptide repeat domain"/>
    <property type="match status" value="6"/>
</dbReference>
<dbReference type="HOGENOM" id="CLU_003728_15_1_3"/>
<feature type="domain" description="CHAT" evidence="1">
    <location>
        <begin position="1215"/>
        <end position="1542"/>
    </location>
</feature>
<organism evidence="2">
    <name type="scientific">Trichodesmium erythraeum (strain IMS101)</name>
    <dbReference type="NCBI Taxonomy" id="203124"/>
    <lineage>
        <taxon>Bacteria</taxon>
        <taxon>Bacillati</taxon>
        <taxon>Cyanobacteriota</taxon>
        <taxon>Cyanophyceae</taxon>
        <taxon>Oscillatoriophycideae</taxon>
        <taxon>Oscillatoriales</taxon>
        <taxon>Microcoleaceae</taxon>
        <taxon>Trichodesmium</taxon>
    </lineage>
</organism>
<dbReference type="PANTHER" id="PTHR10098">
    <property type="entry name" value="RAPSYN-RELATED"/>
    <property type="match status" value="1"/>
</dbReference>
<dbReference type="InterPro" id="IPR011990">
    <property type="entry name" value="TPR-like_helical_dom_sf"/>
</dbReference>
<dbReference type="eggNOG" id="COG0457">
    <property type="taxonomic scope" value="Bacteria"/>
</dbReference>
<protein>
    <submittedName>
        <fullName evidence="2">TPR repeat</fullName>
    </submittedName>
</protein>
<dbReference type="Pfam" id="PF13374">
    <property type="entry name" value="TPR_10"/>
    <property type="match status" value="8"/>
</dbReference>
<dbReference type="InterPro" id="IPR019734">
    <property type="entry name" value="TPR_rpt"/>
</dbReference>
<proteinExistence type="predicted"/>
<dbReference type="SMART" id="SM00028">
    <property type="entry name" value="TPR"/>
    <property type="match status" value="16"/>
</dbReference>
<dbReference type="RefSeq" id="WP_011614167.1">
    <property type="nucleotide sequence ID" value="NC_008312.1"/>
</dbReference>
<name>Q10V51_TRIEI</name>
<dbReference type="KEGG" id="ter:Tery_4959"/>